<dbReference type="GO" id="GO:0006541">
    <property type="term" value="P:glutamine metabolic process"/>
    <property type="evidence" value="ECO:0007669"/>
    <property type="project" value="InterPro"/>
</dbReference>
<dbReference type="EC" id="6.3.5.5" evidence="8"/>
<feature type="domain" description="Carbamoyl-phosphate synthase small subunit N-terminal" evidence="9">
    <location>
        <begin position="6"/>
        <end position="137"/>
    </location>
</feature>
<dbReference type="AlphaFoldDB" id="A0A2S7IKU3"/>
<evidence type="ECO:0000256" key="6">
    <source>
        <dbReference type="ARBA" id="ARBA00022962"/>
    </source>
</evidence>
<dbReference type="GO" id="GO:0004359">
    <property type="term" value="F:glutaminase activity"/>
    <property type="evidence" value="ECO:0007669"/>
    <property type="project" value="RHEA"/>
</dbReference>
<dbReference type="NCBIfam" id="TIGR01368">
    <property type="entry name" value="CPSaseIIsmall"/>
    <property type="match status" value="1"/>
</dbReference>
<comment type="pathway">
    <text evidence="8">Pyrimidine metabolism; UMP biosynthesis via de novo pathway; (S)-dihydroorotate from bicarbonate: step 1/3.</text>
</comment>
<dbReference type="HAMAP" id="MF_01209">
    <property type="entry name" value="CPSase_S_chain"/>
    <property type="match status" value="1"/>
</dbReference>
<dbReference type="EMBL" id="PTRA01000001">
    <property type="protein sequence ID" value="PQA58248.1"/>
    <property type="molecule type" value="Genomic_DNA"/>
</dbReference>
<dbReference type="InterPro" id="IPR035686">
    <property type="entry name" value="CPSase_GATase1"/>
</dbReference>
<feature type="active site" description="Nucleophile" evidence="8">
    <location>
        <position position="257"/>
    </location>
</feature>
<gene>
    <name evidence="8" type="primary">carA</name>
    <name evidence="10" type="ORF">C5O19_00790</name>
</gene>
<comment type="similarity">
    <text evidence="2 8">Belongs to the CarA family.</text>
</comment>
<comment type="pathway">
    <text evidence="1 8">Amino-acid biosynthesis; L-arginine biosynthesis; carbamoyl phosphate from bicarbonate: step 1/1.</text>
</comment>
<comment type="catalytic activity">
    <reaction evidence="8">
        <text>L-glutamine + H2O = L-glutamate + NH4(+)</text>
        <dbReference type="Rhea" id="RHEA:15889"/>
        <dbReference type="ChEBI" id="CHEBI:15377"/>
        <dbReference type="ChEBI" id="CHEBI:28938"/>
        <dbReference type="ChEBI" id="CHEBI:29985"/>
        <dbReference type="ChEBI" id="CHEBI:58359"/>
    </reaction>
</comment>
<dbReference type="OrthoDB" id="9804328at2"/>
<dbReference type="PRINTS" id="PR00097">
    <property type="entry name" value="ANTSNTHASEII"/>
</dbReference>
<evidence type="ECO:0000256" key="1">
    <source>
        <dbReference type="ARBA" id="ARBA00005077"/>
    </source>
</evidence>
<evidence type="ECO:0000313" key="10">
    <source>
        <dbReference type="EMBL" id="PQA58248.1"/>
    </source>
</evidence>
<dbReference type="PRINTS" id="PR00096">
    <property type="entry name" value="GATASE"/>
</dbReference>
<feature type="binding site" evidence="8">
    <location>
        <position position="299"/>
    </location>
    <ligand>
        <name>L-glutamine</name>
        <dbReference type="ChEBI" id="CHEBI:58359"/>
    </ligand>
</feature>
<dbReference type="PANTHER" id="PTHR43418:SF7">
    <property type="entry name" value="CARBAMOYL-PHOSPHATE SYNTHASE SMALL CHAIN"/>
    <property type="match status" value="1"/>
</dbReference>
<feature type="binding site" evidence="8">
    <location>
        <position position="261"/>
    </location>
    <ligand>
        <name>L-glutamine</name>
        <dbReference type="ChEBI" id="CHEBI:58359"/>
    </ligand>
</feature>
<dbReference type="SUPFAM" id="SSF52021">
    <property type="entry name" value="Carbamoyl phosphate synthetase, small subunit N-terminal domain"/>
    <property type="match status" value="1"/>
</dbReference>
<keyword evidence="3 8" id="KW-0436">Ligase</keyword>
<feature type="binding site" evidence="8">
    <location>
        <position position="302"/>
    </location>
    <ligand>
        <name>L-glutamine</name>
        <dbReference type="ChEBI" id="CHEBI:58359"/>
    </ligand>
</feature>
<dbReference type="SMART" id="SM01097">
    <property type="entry name" value="CPSase_sm_chain"/>
    <property type="match status" value="1"/>
</dbReference>
<reference evidence="11" key="1">
    <citation type="submission" date="2018-02" db="EMBL/GenBank/DDBJ databases">
        <title>Genome sequencing of Solimonas sp. HR-BB.</title>
        <authorList>
            <person name="Lee Y."/>
            <person name="Jeon C.O."/>
        </authorList>
    </citation>
    <scope>NUCLEOTIDE SEQUENCE [LARGE SCALE GENOMIC DNA]</scope>
    <source>
        <strain evidence="11">HR-U</strain>
    </source>
</reference>
<dbReference type="InterPro" id="IPR002474">
    <property type="entry name" value="CarbamoylP_synth_ssu_N"/>
</dbReference>
<protein>
    <recommendedName>
        <fullName evidence="8">Carbamoyl phosphate synthase small chain</fullName>
        <ecNumber evidence="8">6.3.5.5</ecNumber>
    </recommendedName>
    <alternativeName>
        <fullName evidence="8">Carbamoyl phosphate synthetase glutamine chain</fullName>
    </alternativeName>
</protein>
<keyword evidence="6 8" id="KW-0315">Glutamine amidotransferase</keyword>
<feature type="region of interest" description="CPSase" evidence="8">
    <location>
        <begin position="1"/>
        <end position="180"/>
    </location>
</feature>
<feature type="active site" evidence="8">
    <location>
        <position position="343"/>
    </location>
</feature>
<dbReference type="RefSeq" id="WP_104709477.1">
    <property type="nucleotide sequence ID" value="NZ_PTRA01000001.1"/>
</dbReference>
<comment type="catalytic activity">
    <reaction evidence="7 8">
        <text>hydrogencarbonate + L-glutamine + 2 ATP + H2O = carbamoyl phosphate + L-glutamate + 2 ADP + phosphate + 2 H(+)</text>
        <dbReference type="Rhea" id="RHEA:18633"/>
        <dbReference type="ChEBI" id="CHEBI:15377"/>
        <dbReference type="ChEBI" id="CHEBI:15378"/>
        <dbReference type="ChEBI" id="CHEBI:17544"/>
        <dbReference type="ChEBI" id="CHEBI:29985"/>
        <dbReference type="ChEBI" id="CHEBI:30616"/>
        <dbReference type="ChEBI" id="CHEBI:43474"/>
        <dbReference type="ChEBI" id="CHEBI:58228"/>
        <dbReference type="ChEBI" id="CHEBI:58359"/>
        <dbReference type="ChEBI" id="CHEBI:456216"/>
        <dbReference type="EC" id="6.3.5.5"/>
    </reaction>
</comment>
<name>A0A2S7IKU3_9BACT</name>
<dbReference type="CDD" id="cd01744">
    <property type="entry name" value="GATase1_CPSase"/>
    <property type="match status" value="1"/>
</dbReference>
<sequence length="371" mass="40839">MSNQTQEALLLLEDGTTFRGTALGKIGTHGGEICFNTGMTGYQEIYTDPSYFGQVVVNTNAHIGNYGVLLDTEEESNSVKISGMICNSFSPIHSRNVADSSLQEYFEKAGIVGISDVDTRQLVRIIRERGAMNCIISSEILNPEELMVELKKLPSMEGLELSSVVSTKEPYFVGNEDAKYRVAVMDYGTKKSILNNFATRDCYSKVFPAKTPVEEVLAWNPDGFFISNGPGDPAAMEYAVETVKELIDTGKPLFGICLGHQLLAEASGISTYKMHHGHRGLNHPVQNLITGLCEITSQNHGFAVNADEIKSHPNVEVTHVNLNDKTIEGIRRTDKPAFSVQYHPEAAPGPHDSRYLFDQFVELLSKETVEA</sequence>
<feature type="active site" evidence="8">
    <location>
        <position position="345"/>
    </location>
</feature>
<dbReference type="InterPro" id="IPR050472">
    <property type="entry name" value="Anth_synth/Amidotransfase"/>
</dbReference>
<evidence type="ECO:0000256" key="2">
    <source>
        <dbReference type="ARBA" id="ARBA00007800"/>
    </source>
</evidence>
<comment type="function">
    <text evidence="8">Small subunit of the glutamine-dependent carbamoyl phosphate synthetase (CPSase). CPSase catalyzes the formation of carbamoyl phosphate from the ammonia moiety of glutamine, carbonate, and phosphate donated by ATP, constituting the first step of 2 biosynthetic pathways, one leading to arginine and/or urea and the other to pyrimidine nucleotides. The small subunit (glutamine amidotransferase) binds and cleaves glutamine to supply the large subunit with the substrate ammonia.</text>
</comment>
<keyword evidence="11" id="KW-1185">Reference proteome</keyword>
<feature type="binding site" evidence="8">
    <location>
        <position position="231"/>
    </location>
    <ligand>
        <name>L-glutamine</name>
        <dbReference type="ChEBI" id="CHEBI:58359"/>
    </ligand>
</feature>
<dbReference type="UniPathway" id="UPA00070">
    <property type="reaction ID" value="UER00115"/>
</dbReference>
<accession>A0A2S7IKU3</accession>
<comment type="subunit">
    <text evidence="8">Composed of two chains; the small (or glutamine) chain promotes the hydrolysis of glutamine to ammonia, which is used by the large (or ammonia) chain to synthesize carbamoyl phosphate. Tetramer of heterodimers (alpha,beta)4.</text>
</comment>
<evidence type="ECO:0000256" key="7">
    <source>
        <dbReference type="ARBA" id="ARBA00048816"/>
    </source>
</evidence>
<feature type="binding site" evidence="8">
    <location>
        <position position="258"/>
    </location>
    <ligand>
        <name>L-glutamine</name>
        <dbReference type="ChEBI" id="CHEBI:58359"/>
    </ligand>
</feature>
<dbReference type="InterPro" id="IPR036480">
    <property type="entry name" value="CarbP_synth_ssu_N_sf"/>
</dbReference>
<organism evidence="10 11">
    <name type="scientific">Siphonobacter curvatus</name>
    <dbReference type="NCBI Taxonomy" id="2094562"/>
    <lineage>
        <taxon>Bacteria</taxon>
        <taxon>Pseudomonadati</taxon>
        <taxon>Bacteroidota</taxon>
        <taxon>Cytophagia</taxon>
        <taxon>Cytophagales</taxon>
        <taxon>Cytophagaceae</taxon>
        <taxon>Siphonobacter</taxon>
    </lineage>
</organism>
<dbReference type="SUPFAM" id="SSF52317">
    <property type="entry name" value="Class I glutamine amidotransferase-like"/>
    <property type="match status" value="1"/>
</dbReference>
<keyword evidence="8" id="KW-0665">Pyrimidine biosynthesis</keyword>
<keyword evidence="8" id="KW-0028">Amino-acid biosynthesis</keyword>
<proteinExistence type="inferred from homology"/>
<dbReference type="InterPro" id="IPR017926">
    <property type="entry name" value="GATASE"/>
</dbReference>
<dbReference type="NCBIfam" id="NF009475">
    <property type="entry name" value="PRK12838.1"/>
    <property type="match status" value="1"/>
</dbReference>
<keyword evidence="5 8" id="KW-0067">ATP-binding</keyword>
<dbReference type="GO" id="GO:0044205">
    <property type="term" value="P:'de novo' UMP biosynthetic process"/>
    <property type="evidence" value="ECO:0007669"/>
    <property type="project" value="UniProtKB-UniRule"/>
</dbReference>
<dbReference type="GO" id="GO:0006526">
    <property type="term" value="P:L-arginine biosynthetic process"/>
    <property type="evidence" value="ECO:0007669"/>
    <property type="project" value="UniProtKB-UniRule"/>
</dbReference>
<feature type="binding site" evidence="8">
    <location>
        <position position="229"/>
    </location>
    <ligand>
        <name>L-glutamine</name>
        <dbReference type="ChEBI" id="CHEBI:58359"/>
    </ligand>
</feature>
<dbReference type="Gene3D" id="3.50.30.20">
    <property type="entry name" value="Carbamoyl-phosphate synthase small subunit, N-terminal domain"/>
    <property type="match status" value="1"/>
</dbReference>
<evidence type="ECO:0000256" key="8">
    <source>
        <dbReference type="HAMAP-Rule" id="MF_01209"/>
    </source>
</evidence>
<dbReference type="GO" id="GO:0005524">
    <property type="term" value="F:ATP binding"/>
    <property type="evidence" value="ECO:0007669"/>
    <property type="project" value="UniProtKB-UniRule"/>
</dbReference>
<evidence type="ECO:0000256" key="4">
    <source>
        <dbReference type="ARBA" id="ARBA00022741"/>
    </source>
</evidence>
<dbReference type="GO" id="GO:0004088">
    <property type="term" value="F:carbamoyl-phosphate synthase (glutamine-hydrolyzing) activity"/>
    <property type="evidence" value="ECO:0007669"/>
    <property type="project" value="UniProtKB-UniRule"/>
</dbReference>
<keyword evidence="8" id="KW-0055">Arginine biosynthesis</keyword>
<evidence type="ECO:0000313" key="11">
    <source>
        <dbReference type="Proteomes" id="UP000239590"/>
    </source>
</evidence>
<dbReference type="UniPathway" id="UPA00068">
    <property type="reaction ID" value="UER00171"/>
</dbReference>
<evidence type="ECO:0000256" key="3">
    <source>
        <dbReference type="ARBA" id="ARBA00022598"/>
    </source>
</evidence>
<dbReference type="Pfam" id="PF00117">
    <property type="entry name" value="GATase"/>
    <property type="match status" value="1"/>
</dbReference>
<evidence type="ECO:0000256" key="5">
    <source>
        <dbReference type="ARBA" id="ARBA00022840"/>
    </source>
</evidence>
<dbReference type="PRINTS" id="PR00099">
    <property type="entry name" value="CPSGATASE"/>
</dbReference>
<keyword evidence="4 8" id="KW-0547">Nucleotide-binding</keyword>
<dbReference type="Proteomes" id="UP000239590">
    <property type="component" value="Unassembled WGS sequence"/>
</dbReference>
<feature type="binding site" evidence="8">
    <location>
        <position position="50"/>
    </location>
    <ligand>
        <name>L-glutamine</name>
        <dbReference type="ChEBI" id="CHEBI:58359"/>
    </ligand>
</feature>
<dbReference type="PROSITE" id="PS51273">
    <property type="entry name" value="GATASE_TYPE_1"/>
    <property type="match status" value="1"/>
</dbReference>
<dbReference type="PANTHER" id="PTHR43418">
    <property type="entry name" value="MULTIFUNCTIONAL TRYPTOPHAN BIOSYNTHESIS PROTEIN-RELATED"/>
    <property type="match status" value="1"/>
</dbReference>
<evidence type="ECO:0000259" key="9">
    <source>
        <dbReference type="SMART" id="SM01097"/>
    </source>
</evidence>
<comment type="caution">
    <text evidence="10">The sequence shown here is derived from an EMBL/GenBank/DDBJ whole genome shotgun (WGS) entry which is preliminary data.</text>
</comment>
<dbReference type="GO" id="GO:0006207">
    <property type="term" value="P:'de novo' pyrimidine nucleobase biosynthetic process"/>
    <property type="evidence" value="ECO:0007669"/>
    <property type="project" value="InterPro"/>
</dbReference>
<dbReference type="InterPro" id="IPR029062">
    <property type="entry name" value="Class_I_gatase-like"/>
</dbReference>
<dbReference type="Pfam" id="PF00988">
    <property type="entry name" value="CPSase_sm_chain"/>
    <property type="match status" value="1"/>
</dbReference>
<dbReference type="InterPro" id="IPR006274">
    <property type="entry name" value="CarbamoylP_synth_ssu"/>
</dbReference>
<dbReference type="Gene3D" id="3.40.50.880">
    <property type="match status" value="1"/>
</dbReference>
<feature type="binding site" evidence="8">
    <location>
        <position position="301"/>
    </location>
    <ligand>
        <name>L-glutamine</name>
        <dbReference type="ChEBI" id="CHEBI:58359"/>
    </ligand>
</feature>